<dbReference type="PANTHER" id="PTHR43179">
    <property type="entry name" value="RHAMNOSYLTRANSFERASE WBBL"/>
    <property type="match status" value="1"/>
</dbReference>
<dbReference type="EMBL" id="AFWV01000004">
    <property type="protein sequence ID" value="EGV19375.1"/>
    <property type="molecule type" value="Genomic_DNA"/>
</dbReference>
<dbReference type="eggNOG" id="COG1216">
    <property type="taxonomic scope" value="Bacteria"/>
</dbReference>
<keyword evidence="2" id="KW-0808">Transferase</keyword>
<evidence type="ECO:0000313" key="3">
    <source>
        <dbReference type="Proteomes" id="UP000005459"/>
    </source>
</evidence>
<reference evidence="2 3" key="1">
    <citation type="submission" date="2011-06" db="EMBL/GenBank/DDBJ databases">
        <title>The draft genome of Thiocapsa marina 5811.</title>
        <authorList>
            <consortium name="US DOE Joint Genome Institute (JGI-PGF)"/>
            <person name="Lucas S."/>
            <person name="Han J."/>
            <person name="Cheng J.-F."/>
            <person name="Goodwin L."/>
            <person name="Pitluck S."/>
            <person name="Peters L."/>
            <person name="Land M.L."/>
            <person name="Hauser L."/>
            <person name="Vogl K."/>
            <person name="Liu Z."/>
            <person name="Imhoff J."/>
            <person name="Thiel V."/>
            <person name="Frigaard N.-U."/>
            <person name="Bryant D."/>
            <person name="Woyke T.J."/>
        </authorList>
    </citation>
    <scope>NUCLEOTIDE SEQUENCE [LARGE SCALE GENOMIC DNA]</scope>
    <source>
        <strain evidence="2 3">5811</strain>
    </source>
</reference>
<evidence type="ECO:0000313" key="2">
    <source>
        <dbReference type="EMBL" id="EGV19375.1"/>
    </source>
</evidence>
<dbReference type="PANTHER" id="PTHR43179:SF7">
    <property type="entry name" value="RHAMNOSYLTRANSFERASE WBBL"/>
    <property type="match status" value="1"/>
</dbReference>
<proteinExistence type="predicted"/>
<dbReference type="InterPro" id="IPR001173">
    <property type="entry name" value="Glyco_trans_2-like"/>
</dbReference>
<dbReference type="AlphaFoldDB" id="F9U9B7"/>
<dbReference type="GO" id="GO:0016740">
    <property type="term" value="F:transferase activity"/>
    <property type="evidence" value="ECO:0007669"/>
    <property type="project" value="UniProtKB-KW"/>
</dbReference>
<dbReference type="STRING" id="768671.ThimaDRAFT_1519"/>
<feature type="domain" description="Glycosyltransferase 2-like" evidence="1">
    <location>
        <begin position="37"/>
        <end position="129"/>
    </location>
</feature>
<dbReference type="InterPro" id="IPR029044">
    <property type="entry name" value="Nucleotide-diphossugar_trans"/>
</dbReference>
<gene>
    <name evidence="2" type="ORF">ThimaDRAFT_1519</name>
</gene>
<dbReference type="SUPFAM" id="SSF53448">
    <property type="entry name" value="Nucleotide-diphospho-sugar transferases"/>
    <property type="match status" value="1"/>
</dbReference>
<dbReference type="OrthoDB" id="9771846at2"/>
<evidence type="ECO:0000259" key="1">
    <source>
        <dbReference type="Pfam" id="PF00535"/>
    </source>
</evidence>
<dbReference type="Proteomes" id="UP000005459">
    <property type="component" value="Unassembled WGS sequence"/>
</dbReference>
<dbReference type="Pfam" id="PF00535">
    <property type="entry name" value="Glycos_transf_2"/>
    <property type="match status" value="1"/>
</dbReference>
<keyword evidence="3" id="KW-1185">Reference proteome</keyword>
<name>F9U9B7_9GAMM</name>
<dbReference type="RefSeq" id="WP_007192396.1">
    <property type="nucleotide sequence ID" value="NZ_AFWV01000004.1"/>
</dbReference>
<dbReference type="Gene3D" id="3.90.550.10">
    <property type="entry name" value="Spore Coat Polysaccharide Biosynthesis Protein SpsA, Chain A"/>
    <property type="match status" value="1"/>
</dbReference>
<sequence>MSARALTCILVSRGLDGLLAVCTAHLETALAVAGVAEDSEVVIVDNASPTPYREAVWSKPGRRLIRLDRHHAFASANNLAARRYPNPYLLLLNNDVLLHRETLSGMLDLMEADPRIGICGARLLFPDGSLQHGGVVFGAGRRGPYHLDRCRPADLVPMQDREFQAVTGACLMVRHALWSALGGLDEDYAFGLEDVDLCLRARGLGWRVWCYHGADSLHFESMTPGRVRLDVGSRRLFMQRWQGRYSIDG</sequence>
<accession>F9U9B7</accession>
<protein>
    <submittedName>
        <fullName evidence="2">Glycosyl transferase family 2</fullName>
    </submittedName>
</protein>
<organism evidence="2 3">
    <name type="scientific">Thiocapsa marina 5811</name>
    <dbReference type="NCBI Taxonomy" id="768671"/>
    <lineage>
        <taxon>Bacteria</taxon>
        <taxon>Pseudomonadati</taxon>
        <taxon>Pseudomonadota</taxon>
        <taxon>Gammaproteobacteria</taxon>
        <taxon>Chromatiales</taxon>
        <taxon>Chromatiaceae</taxon>
        <taxon>Thiocapsa</taxon>
    </lineage>
</organism>